<accession>A0A850R8L9</accession>
<keyword evidence="2" id="KW-1185">Reference proteome</keyword>
<comment type="caution">
    <text evidence="1">The sequence shown here is derived from an EMBL/GenBank/DDBJ whole genome shotgun (WGS) entry which is preliminary data.</text>
</comment>
<proteinExistence type="predicted"/>
<dbReference type="AlphaFoldDB" id="A0A850R8L9"/>
<name>A0A850R8L9_9LACO</name>
<protein>
    <submittedName>
        <fullName evidence="1">Uncharacterized protein</fullName>
    </submittedName>
</protein>
<reference evidence="1 2" key="1">
    <citation type="submission" date="2020-06" db="EMBL/GenBank/DDBJ databases">
        <authorList>
            <person name="Kang J."/>
        </authorList>
    </citation>
    <scope>NUCLEOTIDE SEQUENCE [LARGE SCALE GENOMIC DNA]</scope>
    <source>
        <strain evidence="1 2">DCY120</strain>
    </source>
</reference>
<organism evidence="1 2">
    <name type="scientific">Bombilactobacillus apium</name>
    <dbReference type="NCBI Taxonomy" id="2675299"/>
    <lineage>
        <taxon>Bacteria</taxon>
        <taxon>Bacillati</taxon>
        <taxon>Bacillota</taxon>
        <taxon>Bacilli</taxon>
        <taxon>Lactobacillales</taxon>
        <taxon>Lactobacillaceae</taxon>
        <taxon>Bombilactobacillus</taxon>
    </lineage>
</organism>
<sequence length="167" mass="19320">MKSTTRYLTQCLEEILIQTDVEILTVKEFALYAEVSRSTVYRSFAGGLPDLYELVIEQRTQTALDLAGTNWLEFVNYCVDQILAQRQRFQNFYKLARPVLPKVFWEQLIKRALLEQEVILPGMALPGLADFMVGGILWNSEKWFSNQLRAPREEVIEFLSVPSQIVI</sequence>
<evidence type="ECO:0000313" key="2">
    <source>
        <dbReference type="Proteomes" id="UP000563523"/>
    </source>
</evidence>
<dbReference type="RefSeq" id="WP_176943236.1">
    <property type="nucleotide sequence ID" value="NZ_JABZEC010000008.1"/>
</dbReference>
<dbReference type="Proteomes" id="UP000563523">
    <property type="component" value="Unassembled WGS sequence"/>
</dbReference>
<dbReference type="Gene3D" id="1.10.357.10">
    <property type="entry name" value="Tetracycline Repressor, domain 2"/>
    <property type="match status" value="1"/>
</dbReference>
<evidence type="ECO:0000313" key="1">
    <source>
        <dbReference type="EMBL" id="NVY97072.1"/>
    </source>
</evidence>
<gene>
    <name evidence="1" type="ORF">HU830_08050</name>
</gene>
<dbReference type="EMBL" id="JABZEC010000008">
    <property type="protein sequence ID" value="NVY97072.1"/>
    <property type="molecule type" value="Genomic_DNA"/>
</dbReference>